<protein>
    <submittedName>
        <fullName evidence="2">Uncharacterized protein</fullName>
    </submittedName>
</protein>
<evidence type="ECO:0000313" key="3">
    <source>
        <dbReference type="Proteomes" id="UP001432027"/>
    </source>
</evidence>
<sequence>LGSILLDVAIAAPIHEEAPAPETTHNAKEATGRLNHVSQNEIDREIFESFSREGIPYAAIREFFDEGFNTYPQSPLTPERFARIKEWGKKWNIEKLEKLRYDAEKQTIIIDEDTPKHEDAPVTAEPEEPTTTGAPVPETIETGEEQHKGVPIEEINAWAIQQLREVMRGTGMHPQAIDEMFEQGFHLLPMTMEKYFAIQRWGKKWNVKEVENMTFSETVTDDETPSDTVHVEPVDEVMTITPEAPTTEDPEIMNEKIRQHFRASGIPESFIEAFIAEDFAREPLDEEKVDRFKQWNEELTRYMADKHKETHEEATTEAPTTEFPMISDDELRQHFRSEGVPESFISEGLGRPPFDEEKMALWKQWHEGLTRYMVYKHEEIHQARKEKEVGAVITRRVAQFFENLYMLSRAAQHFSETGEMDQRKTMALRGYVNNLSELERNVFEIVTKQITKKTLAEYGI</sequence>
<feature type="non-terminal residue" evidence="2">
    <location>
        <position position="1"/>
    </location>
</feature>
<reference evidence="2" key="1">
    <citation type="submission" date="2023-10" db="EMBL/GenBank/DDBJ databases">
        <title>Genome assembly of Pristionchus species.</title>
        <authorList>
            <person name="Yoshida K."/>
            <person name="Sommer R.J."/>
        </authorList>
    </citation>
    <scope>NUCLEOTIDE SEQUENCE</scope>
    <source>
        <strain evidence="2">RS0144</strain>
    </source>
</reference>
<keyword evidence="3" id="KW-1185">Reference proteome</keyword>
<feature type="compositionally biased region" description="Low complexity" evidence="1">
    <location>
        <begin position="121"/>
        <end position="139"/>
    </location>
</feature>
<dbReference type="Proteomes" id="UP001432027">
    <property type="component" value="Unassembled WGS sequence"/>
</dbReference>
<evidence type="ECO:0000313" key="2">
    <source>
        <dbReference type="EMBL" id="GMT06358.1"/>
    </source>
</evidence>
<organism evidence="2 3">
    <name type="scientific">Pristionchus entomophagus</name>
    <dbReference type="NCBI Taxonomy" id="358040"/>
    <lineage>
        <taxon>Eukaryota</taxon>
        <taxon>Metazoa</taxon>
        <taxon>Ecdysozoa</taxon>
        <taxon>Nematoda</taxon>
        <taxon>Chromadorea</taxon>
        <taxon>Rhabditida</taxon>
        <taxon>Rhabditina</taxon>
        <taxon>Diplogasteromorpha</taxon>
        <taxon>Diplogasteroidea</taxon>
        <taxon>Neodiplogasteridae</taxon>
        <taxon>Pristionchus</taxon>
    </lineage>
</organism>
<accession>A0AAV5UJ47</accession>
<feature type="region of interest" description="Disordered" evidence="1">
    <location>
        <begin position="113"/>
        <end position="147"/>
    </location>
</feature>
<comment type="caution">
    <text evidence="2">The sequence shown here is derived from an EMBL/GenBank/DDBJ whole genome shotgun (WGS) entry which is preliminary data.</text>
</comment>
<evidence type="ECO:0000256" key="1">
    <source>
        <dbReference type="SAM" id="MobiDB-lite"/>
    </source>
</evidence>
<dbReference type="AlphaFoldDB" id="A0AAV5UJ47"/>
<name>A0AAV5UJ47_9BILA</name>
<gene>
    <name evidence="2" type="ORF">PENTCL1PPCAC_28532</name>
</gene>
<dbReference type="EMBL" id="BTSX01000006">
    <property type="protein sequence ID" value="GMT06358.1"/>
    <property type="molecule type" value="Genomic_DNA"/>
</dbReference>
<proteinExistence type="predicted"/>